<gene>
    <name evidence="2" type="ORF">HUJ06_004536</name>
</gene>
<evidence type="ECO:0000313" key="3">
    <source>
        <dbReference type="Proteomes" id="UP000607653"/>
    </source>
</evidence>
<sequence>MTVHLQLQGKRRNGGNRRNKGHNVYDLYHMDLSSKDKVGKR</sequence>
<dbReference type="Proteomes" id="UP000607653">
    <property type="component" value="Unassembled WGS sequence"/>
</dbReference>
<dbReference type="AlphaFoldDB" id="A0A822ZTV2"/>
<comment type="caution">
    <text evidence="2">The sequence shown here is derived from an EMBL/GenBank/DDBJ whole genome shotgun (WGS) entry which is preliminary data.</text>
</comment>
<feature type="region of interest" description="Disordered" evidence="1">
    <location>
        <begin position="1"/>
        <end position="22"/>
    </location>
</feature>
<keyword evidence="3" id="KW-1185">Reference proteome</keyword>
<dbReference type="EMBL" id="DUZY01000007">
    <property type="protein sequence ID" value="DAD46306.1"/>
    <property type="molecule type" value="Genomic_DNA"/>
</dbReference>
<accession>A0A822ZTV2</accession>
<protein>
    <submittedName>
        <fullName evidence="2">Uncharacterized protein</fullName>
    </submittedName>
</protein>
<feature type="compositionally biased region" description="Basic residues" evidence="1">
    <location>
        <begin position="9"/>
        <end position="21"/>
    </location>
</feature>
<name>A0A822ZTV2_NELNU</name>
<reference evidence="2 3" key="1">
    <citation type="journal article" date="2020" name="Mol. Biol. Evol.">
        <title>Distinct Expression and Methylation Patterns for Genes with Different Fates following a Single Whole-Genome Duplication in Flowering Plants.</title>
        <authorList>
            <person name="Shi T."/>
            <person name="Rahmani R.S."/>
            <person name="Gugger P.F."/>
            <person name="Wang M."/>
            <person name="Li H."/>
            <person name="Zhang Y."/>
            <person name="Li Z."/>
            <person name="Wang Q."/>
            <person name="Van de Peer Y."/>
            <person name="Marchal K."/>
            <person name="Chen J."/>
        </authorList>
    </citation>
    <scope>NUCLEOTIDE SEQUENCE [LARGE SCALE GENOMIC DNA]</scope>
    <source>
        <tissue evidence="2">Leaf</tissue>
    </source>
</reference>
<proteinExistence type="predicted"/>
<evidence type="ECO:0000256" key="1">
    <source>
        <dbReference type="SAM" id="MobiDB-lite"/>
    </source>
</evidence>
<organism evidence="2 3">
    <name type="scientific">Nelumbo nucifera</name>
    <name type="common">Sacred lotus</name>
    <dbReference type="NCBI Taxonomy" id="4432"/>
    <lineage>
        <taxon>Eukaryota</taxon>
        <taxon>Viridiplantae</taxon>
        <taxon>Streptophyta</taxon>
        <taxon>Embryophyta</taxon>
        <taxon>Tracheophyta</taxon>
        <taxon>Spermatophyta</taxon>
        <taxon>Magnoliopsida</taxon>
        <taxon>Proteales</taxon>
        <taxon>Nelumbonaceae</taxon>
        <taxon>Nelumbo</taxon>
    </lineage>
</organism>
<evidence type="ECO:0000313" key="2">
    <source>
        <dbReference type="EMBL" id="DAD46306.1"/>
    </source>
</evidence>